<dbReference type="NCBIfam" id="NF038214">
    <property type="entry name" value="IS21_help_AAA"/>
    <property type="match status" value="1"/>
</dbReference>
<proteinExistence type="inferred from homology"/>
<evidence type="ECO:0000256" key="2">
    <source>
        <dbReference type="ARBA" id="ARBA00022741"/>
    </source>
</evidence>
<dbReference type="SUPFAM" id="SSF52540">
    <property type="entry name" value="P-loop containing nucleoside triphosphate hydrolases"/>
    <property type="match status" value="1"/>
</dbReference>
<dbReference type="Proteomes" id="UP000293613">
    <property type="component" value="Unassembled WGS sequence"/>
</dbReference>
<dbReference type="AlphaFoldDB" id="A0A8B3RJE1"/>
<dbReference type="InterPro" id="IPR047661">
    <property type="entry name" value="IstB"/>
</dbReference>
<organism evidence="5 6">
    <name type="scientific">Bifidobacterium animalis subsp. lactis</name>
    <name type="common">Bifidobacterium lactis</name>
    <dbReference type="NCBI Taxonomy" id="302911"/>
    <lineage>
        <taxon>Bacteria</taxon>
        <taxon>Bacillati</taxon>
        <taxon>Actinomycetota</taxon>
        <taxon>Actinomycetes</taxon>
        <taxon>Bifidobacteriales</taxon>
        <taxon>Bifidobacteriaceae</taxon>
        <taxon>Bifidobacterium</taxon>
    </lineage>
</organism>
<evidence type="ECO:0000256" key="3">
    <source>
        <dbReference type="ARBA" id="ARBA00022840"/>
    </source>
</evidence>
<dbReference type="GO" id="GO:0005524">
    <property type="term" value="F:ATP binding"/>
    <property type="evidence" value="ECO:0007669"/>
    <property type="project" value="UniProtKB-KW"/>
</dbReference>
<dbReference type="CDD" id="cd00009">
    <property type="entry name" value="AAA"/>
    <property type="match status" value="1"/>
</dbReference>
<evidence type="ECO:0000256" key="1">
    <source>
        <dbReference type="ARBA" id="ARBA00008059"/>
    </source>
</evidence>
<dbReference type="SMART" id="SM00382">
    <property type="entry name" value="AAA"/>
    <property type="match status" value="1"/>
</dbReference>
<dbReference type="InterPro" id="IPR002611">
    <property type="entry name" value="IstB_ATP-bd"/>
</dbReference>
<dbReference type="InterPro" id="IPR003593">
    <property type="entry name" value="AAA+_ATPase"/>
</dbReference>
<dbReference type="RefSeq" id="WP_238608862.1">
    <property type="nucleotide sequence ID" value="NZ_RSCO01000010.1"/>
</dbReference>
<evidence type="ECO:0000313" key="6">
    <source>
        <dbReference type="Proteomes" id="UP000293613"/>
    </source>
</evidence>
<dbReference type="PANTHER" id="PTHR30050">
    <property type="entry name" value="CHROMOSOMAL REPLICATION INITIATOR PROTEIN DNAA"/>
    <property type="match status" value="1"/>
</dbReference>
<keyword evidence="2" id="KW-0547">Nucleotide-binding</keyword>
<dbReference type="GO" id="GO:0006260">
    <property type="term" value="P:DNA replication"/>
    <property type="evidence" value="ECO:0007669"/>
    <property type="project" value="TreeGrafter"/>
</dbReference>
<comment type="caution">
    <text evidence="5">The sequence shown here is derived from an EMBL/GenBank/DDBJ whole genome shotgun (WGS) entry which is preliminary data.</text>
</comment>
<evidence type="ECO:0000259" key="4">
    <source>
        <dbReference type="SMART" id="SM00382"/>
    </source>
</evidence>
<sequence length="258" mass="29511">MNTTTTSTGKRRRATTIAQQERILDMATGLPMTKNVLREVMADATSANLDLIERWFGLELEQRARSRKARLMRQAGFPTAKTLDDYDWSRLKMPADWDRTRLESLEFVNRAEDLVLYGNVGCGKTHLACAIGRLACLNDIPVRFFTATSLLMRLRRAREDHRLDHELAAIGKARLLIIDEFGYMPIDEEGSRLLFQIISDSYETRSVIYTTNIEFSGWGRILGDANMAAALIDRTVHHGRLIRFQGESYRSQHALMTR</sequence>
<reference evidence="5 6" key="1">
    <citation type="journal article" date="2019" name="Appl. Environ. Microbiol.">
        <title>Dissecting the evolutionary development of the Bifidobacterium animalis species through comparative genomics analyses.</title>
        <authorList>
            <person name="Lugli G.A."/>
            <person name="Mancino W."/>
            <person name="Milani C."/>
            <person name="Duranti S."/>
            <person name="Mancabelli L."/>
            <person name="Napoli S."/>
            <person name="Mangifesta M."/>
            <person name="Viappiani A."/>
            <person name="Anzalone R."/>
            <person name="Longhi G."/>
            <person name="van Sinderen D."/>
            <person name="Ventura M."/>
            <person name="Turroni F."/>
        </authorList>
    </citation>
    <scope>NUCLEOTIDE SEQUENCE [LARGE SCALE GENOMIC DNA]</scope>
    <source>
        <strain evidence="5 6">2011B</strain>
    </source>
</reference>
<dbReference type="InterPro" id="IPR028350">
    <property type="entry name" value="DNAC/IstB-like"/>
</dbReference>
<dbReference type="InterPro" id="IPR027417">
    <property type="entry name" value="P-loop_NTPase"/>
</dbReference>
<gene>
    <name evidence="5" type="ORF">PG2011B_0202</name>
</gene>
<dbReference type="PANTHER" id="PTHR30050:SF4">
    <property type="entry name" value="ATP-BINDING PROTEIN RV3427C IN INSERTION SEQUENCE-RELATED"/>
    <property type="match status" value="1"/>
</dbReference>
<accession>A0A8B3RJE1</accession>
<dbReference type="EMBL" id="RSCO01000010">
    <property type="protein sequence ID" value="RYM96752.1"/>
    <property type="molecule type" value="Genomic_DNA"/>
</dbReference>
<protein>
    <submittedName>
        <fullName evidence="5">ATPase AAA</fullName>
    </submittedName>
</protein>
<dbReference type="Pfam" id="PF01695">
    <property type="entry name" value="IstB_IS21"/>
    <property type="match status" value="1"/>
</dbReference>
<name>A0A8B3RJE1_BIFAN</name>
<keyword evidence="3" id="KW-0067">ATP-binding</keyword>
<evidence type="ECO:0000313" key="5">
    <source>
        <dbReference type="EMBL" id="RYM96752.1"/>
    </source>
</evidence>
<comment type="similarity">
    <text evidence="1">Belongs to the IS21/IS1162 putative ATP-binding protein family.</text>
</comment>
<dbReference type="PIRSF" id="PIRSF003073">
    <property type="entry name" value="DNAC_TnpB_IstB"/>
    <property type="match status" value="1"/>
</dbReference>
<dbReference type="Gene3D" id="3.40.50.300">
    <property type="entry name" value="P-loop containing nucleotide triphosphate hydrolases"/>
    <property type="match status" value="1"/>
</dbReference>
<feature type="domain" description="AAA+ ATPase" evidence="4">
    <location>
        <begin position="110"/>
        <end position="243"/>
    </location>
</feature>